<feature type="compositionally biased region" description="Polar residues" evidence="4">
    <location>
        <begin position="584"/>
        <end position="606"/>
    </location>
</feature>
<evidence type="ECO:0000313" key="6">
    <source>
        <dbReference type="Proteomes" id="UP000515150"/>
    </source>
</evidence>
<evidence type="ECO:0000256" key="4">
    <source>
        <dbReference type="SAM" id="MobiDB-lite"/>
    </source>
</evidence>
<keyword evidence="6" id="KW-1185">Reference proteome</keyword>
<reference evidence="7 8" key="1">
    <citation type="submission" date="2025-04" db="UniProtKB">
        <authorList>
            <consortium name="RefSeq"/>
        </authorList>
    </citation>
    <scope>IDENTIFICATION</scope>
</reference>
<dbReference type="CDD" id="cd16969">
    <property type="entry name" value="Alpha_kinase_ALPK1"/>
    <property type="match status" value="1"/>
</dbReference>
<keyword evidence="1" id="KW-0723">Serine/threonine-protein kinase</keyword>
<dbReference type="SMART" id="SM00811">
    <property type="entry name" value="Alpha_kinase"/>
    <property type="match status" value="1"/>
</dbReference>
<feature type="region of interest" description="Disordered" evidence="4">
    <location>
        <begin position="768"/>
        <end position="815"/>
    </location>
</feature>
<organism evidence="6 7">
    <name type="scientific">Betta splendens</name>
    <name type="common">Siamese fighting fish</name>
    <dbReference type="NCBI Taxonomy" id="158456"/>
    <lineage>
        <taxon>Eukaryota</taxon>
        <taxon>Metazoa</taxon>
        <taxon>Chordata</taxon>
        <taxon>Craniata</taxon>
        <taxon>Vertebrata</taxon>
        <taxon>Euteleostomi</taxon>
        <taxon>Actinopterygii</taxon>
        <taxon>Neopterygii</taxon>
        <taxon>Teleostei</taxon>
        <taxon>Neoteleostei</taxon>
        <taxon>Acanthomorphata</taxon>
        <taxon>Anabantaria</taxon>
        <taxon>Anabantiformes</taxon>
        <taxon>Anabantoidei</taxon>
        <taxon>Osphronemidae</taxon>
        <taxon>Betta</taxon>
    </lineage>
</organism>
<feature type="compositionally biased region" description="Low complexity" evidence="4">
    <location>
        <begin position="615"/>
        <end position="626"/>
    </location>
</feature>
<evidence type="ECO:0000313" key="7">
    <source>
        <dbReference type="RefSeq" id="XP_029024847.1"/>
    </source>
</evidence>
<dbReference type="GO" id="GO:0045087">
    <property type="term" value="P:innate immune response"/>
    <property type="evidence" value="ECO:0007669"/>
    <property type="project" value="TreeGrafter"/>
</dbReference>
<dbReference type="RefSeq" id="XP_055363123.1">
    <property type="nucleotide sequence ID" value="XM_055507148.1"/>
</dbReference>
<dbReference type="InterPro" id="IPR004166">
    <property type="entry name" value="a-kinase_dom"/>
</dbReference>
<feature type="compositionally biased region" description="Low complexity" evidence="4">
    <location>
        <begin position="792"/>
        <end position="803"/>
    </location>
</feature>
<dbReference type="GeneTree" id="ENSGT00940000159753"/>
<dbReference type="Pfam" id="PF02816">
    <property type="entry name" value="Alpha_kinase"/>
    <property type="match status" value="1"/>
</dbReference>
<dbReference type="GO" id="GO:0004674">
    <property type="term" value="F:protein serine/threonine kinase activity"/>
    <property type="evidence" value="ECO:0007669"/>
    <property type="project" value="UniProtKB-KW"/>
</dbReference>
<evidence type="ECO:0000256" key="3">
    <source>
        <dbReference type="ARBA" id="ARBA00022777"/>
    </source>
</evidence>
<feature type="domain" description="Alpha-type protein kinase" evidence="5">
    <location>
        <begin position="894"/>
        <end position="1113"/>
    </location>
</feature>
<evidence type="ECO:0000259" key="5">
    <source>
        <dbReference type="PROSITE" id="PS51158"/>
    </source>
</evidence>
<feature type="region of interest" description="Disordered" evidence="4">
    <location>
        <begin position="545"/>
        <end position="564"/>
    </location>
</feature>
<dbReference type="SUPFAM" id="SSF56112">
    <property type="entry name" value="Protein kinase-like (PK-like)"/>
    <property type="match status" value="1"/>
</dbReference>
<dbReference type="PANTHER" id="PTHR46747">
    <property type="entry name" value="ALPHA-PROTEIN KINASE 1"/>
    <property type="match status" value="1"/>
</dbReference>
<dbReference type="AlphaFoldDB" id="A0A6P7NY10"/>
<evidence type="ECO:0000256" key="1">
    <source>
        <dbReference type="ARBA" id="ARBA00022527"/>
    </source>
</evidence>
<dbReference type="InParanoid" id="A0A6P7NY10"/>
<dbReference type="KEGG" id="bspl:114866817"/>
<dbReference type="InterPro" id="IPR011009">
    <property type="entry name" value="Kinase-like_dom_sf"/>
</dbReference>
<protein>
    <submittedName>
        <fullName evidence="7 8">Alpha-protein kinase 1</fullName>
    </submittedName>
</protein>
<dbReference type="GO" id="GO:0005929">
    <property type="term" value="C:cilium"/>
    <property type="evidence" value="ECO:0007669"/>
    <property type="project" value="TreeGrafter"/>
</dbReference>
<dbReference type="PROSITE" id="PS51158">
    <property type="entry name" value="ALPHA_KINASE"/>
    <property type="match status" value="1"/>
</dbReference>
<keyword evidence="3 7" id="KW-0418">Kinase</keyword>
<dbReference type="GO" id="GO:0048029">
    <property type="term" value="F:monosaccharide binding"/>
    <property type="evidence" value="ECO:0007669"/>
    <property type="project" value="TreeGrafter"/>
</dbReference>
<feature type="region of interest" description="Disordered" evidence="4">
    <location>
        <begin position="576"/>
        <end position="626"/>
    </location>
</feature>
<sequence>MDSGEVGRLLEECLKAAEAAALRSEAPGGAETLDYCSCRESLCAELASLLQEAVEMKWPFVPEKWQYKQSVGADDKTNLSDLISKHLPELLAILRASIVAQEASTALAVVFLVDRFLYWTDESSRLLKITKLLHRRHPDTPVAPQLVIRQARVYLNSGKLQKAEYILSSLINNSGDTGCWVYHSDSDRALVQAVSVQVRGVILQKLGLWLEAAQLIWASLVGFYSLLQPDKKGISTSLGILANILLSMNDEDFQTFRTNPDIELSVLGDVSHRLLSAAQAAKMAVIYSQYTSFYVLTNVAIQGTCLLSYSFSVECPDSQRRSFLLEARDAFTIGLLTKSEGEPISSQQELHTFLKTAYSLTVAHKWLGTPLEVVAQATQSCQQALAIFYDYCHAETEARDGLCADIMNLVARVKLVLQVEPFRNSEKGSFAPDSYRNVKQASVNFTLEGFFKVMQSFRKYHASLCQTIESRCKGAKDEIDGPKLCITALGTTIGTLSTECATESCKVSKETSNESNSSVSQSRRRLEVFTTMDSTDDLGSSWQNFSLSVSESPQPSSSGCTGGAGANSSHLSCVTTGIEDESSDISPQSTGGKKTQNIHGSNSVSSKGVPRFPIGSTSSSNASGNSGQFEVIEAGIETLDSAEDWTDDAAGLAQTPSPVVEGAPQSLSQLRFRTFSSSLSDSFGSQSSWEKISGDLSSPTNPKHRSKAEPWKSSLSPGSDRSFFLLETVDSETSDAVHDPVWKNQPAGGNLGPAFSPLHQEHLNVPSQIANENGSGPNDSFLPPQLKPSQCTSTEPSTESSFEMLEENPSLPGDVSATGSVNVPQRKNPSCYSCHKHSSGASVVPERQYHLSHQDYQALLAGVCNECLMRRLHSNKMHFKLKEHQTAYSALHLKFSRATGLWTARETCAYVGTPMGMEGKQRTAIWVQFLHQEERLSSYVGKDYLKPRPIQFHLKDVERQMTAQYYVTEFNKSLYDKEVMAQIFFIPSEALLMLNGDEIVGCVTVEPYMLGDFVKLTNNTGKKDKSFQATEYGLAFGHFTYLFSRCQEVVVDLQGWVTANGKGLIYLTDPQIHSVKAPRGPSNFAARGLRYFLEEQHGPECNTICKLLSLPPLGTQPHVLPQSV</sequence>
<dbReference type="RefSeq" id="XP_029024847.1">
    <property type="nucleotide sequence ID" value="XM_029169014.3"/>
</dbReference>
<feature type="region of interest" description="Disordered" evidence="4">
    <location>
        <begin position="681"/>
        <end position="716"/>
    </location>
</feature>
<feature type="compositionally biased region" description="Low complexity" evidence="4">
    <location>
        <begin position="546"/>
        <end position="558"/>
    </location>
</feature>
<proteinExistence type="predicted"/>
<dbReference type="InterPro" id="IPR043529">
    <property type="entry name" value="ALPK1"/>
</dbReference>
<evidence type="ECO:0000313" key="9">
    <source>
        <dbReference type="RefSeq" id="XP_055363124.1"/>
    </source>
</evidence>
<dbReference type="GO" id="GO:0005524">
    <property type="term" value="F:ATP binding"/>
    <property type="evidence" value="ECO:0007669"/>
    <property type="project" value="InterPro"/>
</dbReference>
<accession>A0A6P7NY10</accession>
<dbReference type="PANTHER" id="PTHR46747:SF1">
    <property type="entry name" value="ALPHA-PROTEIN KINASE 1"/>
    <property type="match status" value="1"/>
</dbReference>
<dbReference type="Gene3D" id="3.20.200.10">
    <property type="entry name" value="MHCK/EF2 kinase"/>
    <property type="match status" value="1"/>
</dbReference>
<dbReference type="CTD" id="80216"/>
<evidence type="ECO:0000313" key="8">
    <source>
        <dbReference type="RefSeq" id="XP_055363123.1"/>
    </source>
</evidence>
<keyword evidence="2" id="KW-0808">Transferase</keyword>
<dbReference type="OrthoDB" id="301415at2759"/>
<dbReference type="GeneID" id="114866817"/>
<name>A0A6P7NY10_BETSP</name>
<dbReference type="GO" id="GO:0002753">
    <property type="term" value="P:cytoplasmic pattern recognition receptor signaling pathway"/>
    <property type="evidence" value="ECO:0007669"/>
    <property type="project" value="TreeGrafter"/>
</dbReference>
<dbReference type="RefSeq" id="XP_055363124.1">
    <property type="nucleotide sequence ID" value="XM_055507149.1"/>
</dbReference>
<feature type="compositionally biased region" description="Polar residues" evidence="4">
    <location>
        <begin position="768"/>
        <end position="778"/>
    </location>
</feature>
<dbReference type="Proteomes" id="UP000515150">
    <property type="component" value="Chromosome 2"/>
</dbReference>
<evidence type="ECO:0000256" key="2">
    <source>
        <dbReference type="ARBA" id="ARBA00022679"/>
    </source>
</evidence>
<gene>
    <name evidence="7 8 9" type="primary">alpk1</name>
</gene>